<dbReference type="EMBL" id="KZ819663">
    <property type="protein sequence ID" value="PWN29761.1"/>
    <property type="molecule type" value="Genomic_DNA"/>
</dbReference>
<dbReference type="GO" id="GO:0008898">
    <property type="term" value="F:S-adenosylmethionine-homocysteine S-methyltransferase activity"/>
    <property type="evidence" value="ECO:0007669"/>
    <property type="project" value="TreeGrafter"/>
</dbReference>
<dbReference type="PANTHER" id="PTHR46015">
    <property type="entry name" value="ZGC:172121"/>
    <property type="match status" value="1"/>
</dbReference>
<evidence type="ECO:0000256" key="5">
    <source>
        <dbReference type="PROSITE-ProRule" id="PRU00333"/>
    </source>
</evidence>
<dbReference type="RefSeq" id="XP_025364373.1">
    <property type="nucleotide sequence ID" value="XM_025505538.1"/>
</dbReference>
<proteinExistence type="predicted"/>
<sequence length="226" mass="24375">MTYQLCDLAWHKALGGSEAEAGEVQGLMGEAIRLAAEARKEHCEKTGRRALVSLSLGPYGAALANGAEYTGDYPSAVDLADFHAHRLRQAMTSLCFDSDVDLVAFETIPRLDEAQAILHALEAVAREQKAERKLPAAYISFVFPPEADGQLPGNGGKHGVKDVVSLVANQQHSKWPIAGLGVNCTKMFILEKVMRQLSEIDSSAGSKHLHLFVSPNPPCFPSSHSL</sequence>
<keyword evidence="3" id="KW-0479">Metal-binding</keyword>
<dbReference type="GO" id="GO:0009086">
    <property type="term" value="P:methionine biosynthetic process"/>
    <property type="evidence" value="ECO:0007669"/>
    <property type="project" value="TreeGrafter"/>
</dbReference>
<keyword evidence="4" id="KW-0862">Zinc</keyword>
<evidence type="ECO:0000256" key="4">
    <source>
        <dbReference type="ARBA" id="ARBA00022833"/>
    </source>
</evidence>
<evidence type="ECO:0000256" key="1">
    <source>
        <dbReference type="ARBA" id="ARBA00022603"/>
    </source>
</evidence>
<organism evidence="7 8">
    <name type="scientific">Jaminaea rosea</name>
    <dbReference type="NCBI Taxonomy" id="1569628"/>
    <lineage>
        <taxon>Eukaryota</taxon>
        <taxon>Fungi</taxon>
        <taxon>Dikarya</taxon>
        <taxon>Basidiomycota</taxon>
        <taxon>Ustilaginomycotina</taxon>
        <taxon>Exobasidiomycetes</taxon>
        <taxon>Microstromatales</taxon>
        <taxon>Microstromatales incertae sedis</taxon>
        <taxon>Jaminaea</taxon>
    </lineage>
</organism>
<dbReference type="GO" id="GO:0033528">
    <property type="term" value="P:S-methylmethionine cycle"/>
    <property type="evidence" value="ECO:0007669"/>
    <property type="project" value="TreeGrafter"/>
</dbReference>
<dbReference type="Proteomes" id="UP000245884">
    <property type="component" value="Unassembled WGS sequence"/>
</dbReference>
<dbReference type="SUPFAM" id="SSF82282">
    <property type="entry name" value="Homocysteine S-methyltransferase"/>
    <property type="match status" value="1"/>
</dbReference>
<evidence type="ECO:0000259" key="6">
    <source>
        <dbReference type="PROSITE" id="PS50970"/>
    </source>
</evidence>
<keyword evidence="1 7" id="KW-0489">Methyltransferase</keyword>
<dbReference type="InterPro" id="IPR051486">
    <property type="entry name" value="Hcy_S-methyltransferase"/>
</dbReference>
<dbReference type="STRING" id="1569628.A0A316UZM7"/>
<feature type="non-terminal residue" evidence="7">
    <location>
        <position position="226"/>
    </location>
</feature>
<evidence type="ECO:0000256" key="3">
    <source>
        <dbReference type="ARBA" id="ARBA00022723"/>
    </source>
</evidence>
<gene>
    <name evidence="7" type="ORF">BDZ90DRAFT_230610</name>
</gene>
<accession>A0A316UZM7</accession>
<dbReference type="Gene3D" id="3.20.20.330">
    <property type="entry name" value="Homocysteine-binding-like domain"/>
    <property type="match status" value="1"/>
</dbReference>
<evidence type="ECO:0000313" key="8">
    <source>
        <dbReference type="Proteomes" id="UP000245884"/>
    </source>
</evidence>
<dbReference type="InterPro" id="IPR003726">
    <property type="entry name" value="HCY_dom"/>
</dbReference>
<evidence type="ECO:0000256" key="2">
    <source>
        <dbReference type="ARBA" id="ARBA00022679"/>
    </source>
</evidence>
<keyword evidence="8" id="KW-1185">Reference proteome</keyword>
<dbReference type="PROSITE" id="PS50970">
    <property type="entry name" value="HCY"/>
    <property type="match status" value="1"/>
</dbReference>
<dbReference type="GO" id="GO:0032259">
    <property type="term" value="P:methylation"/>
    <property type="evidence" value="ECO:0007669"/>
    <property type="project" value="UniProtKB-KW"/>
</dbReference>
<reference evidence="7 8" key="1">
    <citation type="journal article" date="2018" name="Mol. Biol. Evol.">
        <title>Broad Genomic Sampling Reveals a Smut Pathogenic Ancestry of the Fungal Clade Ustilaginomycotina.</title>
        <authorList>
            <person name="Kijpornyongpan T."/>
            <person name="Mondo S.J."/>
            <person name="Barry K."/>
            <person name="Sandor L."/>
            <person name="Lee J."/>
            <person name="Lipzen A."/>
            <person name="Pangilinan J."/>
            <person name="LaButti K."/>
            <person name="Hainaut M."/>
            <person name="Henrissat B."/>
            <person name="Grigoriev I.V."/>
            <person name="Spatafora J.W."/>
            <person name="Aime M.C."/>
        </authorList>
    </citation>
    <scope>NUCLEOTIDE SEQUENCE [LARGE SCALE GENOMIC DNA]</scope>
    <source>
        <strain evidence="7 8">MCA 5214</strain>
    </source>
</reference>
<dbReference type="InterPro" id="IPR036589">
    <property type="entry name" value="HCY_dom_sf"/>
</dbReference>
<dbReference type="GeneID" id="37027361"/>
<dbReference type="GO" id="GO:0046872">
    <property type="term" value="F:metal ion binding"/>
    <property type="evidence" value="ECO:0007669"/>
    <property type="project" value="UniProtKB-KW"/>
</dbReference>
<dbReference type="Pfam" id="PF02574">
    <property type="entry name" value="S-methyl_trans"/>
    <property type="match status" value="1"/>
</dbReference>
<protein>
    <submittedName>
        <fullName evidence="7">Homocysteine S-methyltransferase</fullName>
    </submittedName>
</protein>
<evidence type="ECO:0000313" key="7">
    <source>
        <dbReference type="EMBL" id="PWN29761.1"/>
    </source>
</evidence>
<keyword evidence="2 7" id="KW-0808">Transferase</keyword>
<dbReference type="AlphaFoldDB" id="A0A316UZM7"/>
<feature type="domain" description="Hcy-binding" evidence="6">
    <location>
        <begin position="1"/>
        <end position="226"/>
    </location>
</feature>
<dbReference type="PANTHER" id="PTHR46015:SF1">
    <property type="entry name" value="HOMOCYSTEINE S-METHYLTRANSFERASE-LIKE ISOFORM 1"/>
    <property type="match status" value="1"/>
</dbReference>
<comment type="caution">
    <text evidence="5">Lacks conserved residue(s) required for the propagation of feature annotation.</text>
</comment>
<name>A0A316UZM7_9BASI</name>
<dbReference type="OrthoDB" id="261426at2759"/>